<evidence type="ECO:0000313" key="2">
    <source>
        <dbReference type="Proteomes" id="UP001195914"/>
    </source>
</evidence>
<protein>
    <submittedName>
        <fullName evidence="1">Uncharacterized protein</fullName>
    </submittedName>
</protein>
<evidence type="ECO:0000313" key="1">
    <source>
        <dbReference type="EMBL" id="KAK1936422.1"/>
    </source>
</evidence>
<reference evidence="1" key="2">
    <citation type="submission" date="2021-05" db="EMBL/GenBank/DDBJ databases">
        <authorList>
            <person name="Pain A."/>
        </authorList>
    </citation>
    <scope>NUCLEOTIDE SEQUENCE</scope>
    <source>
        <strain evidence="1">1802A</strain>
    </source>
</reference>
<dbReference type="EMBL" id="JAHBMH010000044">
    <property type="protein sequence ID" value="KAK1936422.1"/>
    <property type="molecule type" value="Genomic_DNA"/>
</dbReference>
<comment type="caution">
    <text evidence="1">The sequence shown here is derived from an EMBL/GenBank/DDBJ whole genome shotgun (WGS) entry which is preliminary data.</text>
</comment>
<keyword evidence="2" id="KW-1185">Reference proteome</keyword>
<organism evidence="1 2">
    <name type="scientific">Babesia divergens</name>
    <dbReference type="NCBI Taxonomy" id="32595"/>
    <lineage>
        <taxon>Eukaryota</taxon>
        <taxon>Sar</taxon>
        <taxon>Alveolata</taxon>
        <taxon>Apicomplexa</taxon>
        <taxon>Aconoidasida</taxon>
        <taxon>Piroplasmida</taxon>
        <taxon>Babesiidae</taxon>
        <taxon>Babesia</taxon>
    </lineage>
</organism>
<dbReference type="AlphaFoldDB" id="A0AAD9GDJ0"/>
<accession>A0AAD9GDJ0</accession>
<sequence>MMPFRFVQYRCHRIATVADGIGNQIHYRSDPVRAQSTKVSPSRTRSTWGVNSIRVASYVPHHHTGILTISFT</sequence>
<name>A0AAD9GDJ0_BABDI</name>
<gene>
    <name evidence="1" type="ORF">X943_003352</name>
</gene>
<proteinExistence type="predicted"/>
<reference evidence="1" key="1">
    <citation type="journal article" date="2014" name="Nucleic Acids Res.">
        <title>The evolutionary dynamics of variant antigen genes in Babesia reveal a history of genomic innovation underlying host-parasite interaction.</title>
        <authorList>
            <person name="Jackson A.P."/>
            <person name="Otto T.D."/>
            <person name="Darby A."/>
            <person name="Ramaprasad A."/>
            <person name="Xia D."/>
            <person name="Echaide I.E."/>
            <person name="Farber M."/>
            <person name="Gahlot S."/>
            <person name="Gamble J."/>
            <person name="Gupta D."/>
            <person name="Gupta Y."/>
            <person name="Jackson L."/>
            <person name="Malandrin L."/>
            <person name="Malas T.B."/>
            <person name="Moussa E."/>
            <person name="Nair M."/>
            <person name="Reid A.J."/>
            <person name="Sanders M."/>
            <person name="Sharma J."/>
            <person name="Tracey A."/>
            <person name="Quail M.A."/>
            <person name="Weir W."/>
            <person name="Wastling J.M."/>
            <person name="Hall N."/>
            <person name="Willadsen P."/>
            <person name="Lingelbach K."/>
            <person name="Shiels B."/>
            <person name="Tait A."/>
            <person name="Berriman M."/>
            <person name="Allred D.R."/>
            <person name="Pain A."/>
        </authorList>
    </citation>
    <scope>NUCLEOTIDE SEQUENCE</scope>
    <source>
        <strain evidence="1">1802A</strain>
    </source>
</reference>
<dbReference type="Proteomes" id="UP001195914">
    <property type="component" value="Unassembled WGS sequence"/>
</dbReference>